<dbReference type="SUPFAM" id="SSF53623">
    <property type="entry name" value="MurD-like peptide ligases, catalytic domain"/>
    <property type="match status" value="1"/>
</dbReference>
<feature type="domain" description="Mur ligase N-terminal catalytic" evidence="10">
    <location>
        <begin position="3"/>
        <end position="97"/>
    </location>
</feature>
<comment type="similarity">
    <text evidence="9">Belongs to the MurCDEF family. Mpl subfamily.</text>
</comment>
<dbReference type="InterPro" id="IPR000713">
    <property type="entry name" value="Mur_ligase_N"/>
</dbReference>
<dbReference type="GO" id="GO:0005524">
    <property type="term" value="F:ATP binding"/>
    <property type="evidence" value="ECO:0007669"/>
    <property type="project" value="UniProtKB-UniRule"/>
</dbReference>
<dbReference type="PANTHER" id="PTHR43445">
    <property type="entry name" value="UDP-N-ACETYLMURAMATE--L-ALANINE LIGASE-RELATED"/>
    <property type="match status" value="1"/>
</dbReference>
<evidence type="ECO:0000313" key="13">
    <source>
        <dbReference type="EMBL" id="MBB1061651.1"/>
    </source>
</evidence>
<comment type="pathway">
    <text evidence="9">Cell wall biogenesis; peptidoglycan recycling.</text>
</comment>
<keyword evidence="5 9" id="KW-0133">Cell shape</keyword>
<keyword evidence="14" id="KW-1185">Reference proteome</keyword>
<dbReference type="UniPathway" id="UPA00544"/>
<dbReference type="GO" id="GO:0051301">
    <property type="term" value="P:cell division"/>
    <property type="evidence" value="ECO:0007669"/>
    <property type="project" value="UniProtKB-KW"/>
</dbReference>
<evidence type="ECO:0000256" key="7">
    <source>
        <dbReference type="ARBA" id="ARBA00023306"/>
    </source>
</evidence>
<dbReference type="PANTHER" id="PTHR43445:SF5">
    <property type="entry name" value="UDP-N-ACETYLMURAMATE--L-ALANYL-GAMMA-D-GLUTAMYL-MESO-2,6-DIAMINOHEPTANDIOATE LIGASE"/>
    <property type="match status" value="1"/>
</dbReference>
<dbReference type="GO" id="GO:0071555">
    <property type="term" value="P:cell wall organization"/>
    <property type="evidence" value="ECO:0007669"/>
    <property type="project" value="UniProtKB-KW"/>
</dbReference>
<dbReference type="Gene3D" id="3.90.190.20">
    <property type="entry name" value="Mur ligase, C-terminal domain"/>
    <property type="match status" value="1"/>
</dbReference>
<dbReference type="GO" id="GO:0106418">
    <property type="term" value="F:UDP-N-acetylmuramate-L-alanyl-gamma-D-glutamyl-meso-2,6-diaminoheptanedioate ligase activity"/>
    <property type="evidence" value="ECO:0007669"/>
    <property type="project" value="UniProtKB-EC"/>
</dbReference>
<dbReference type="Proteomes" id="UP000523196">
    <property type="component" value="Unassembled WGS sequence"/>
</dbReference>
<evidence type="ECO:0000313" key="14">
    <source>
        <dbReference type="Proteomes" id="UP000523196"/>
    </source>
</evidence>
<evidence type="ECO:0000259" key="12">
    <source>
        <dbReference type="Pfam" id="PF08245"/>
    </source>
</evidence>
<evidence type="ECO:0000256" key="4">
    <source>
        <dbReference type="ARBA" id="ARBA00022840"/>
    </source>
</evidence>
<keyword evidence="3 9" id="KW-0547">Nucleotide-binding</keyword>
<keyword evidence="9" id="KW-0460">Magnesium</keyword>
<gene>
    <name evidence="9 13" type="primary">mpl</name>
    <name evidence="13" type="ORF">H4F98_13840</name>
</gene>
<sequence>MKLHILGIAGTFMGGVAALARELGHEVEGSDQSVYPPMSTQLEQLGIALRQGYLPGNISDDCDEIVVGNALSRGNPAVEQVLDDGRRYISGAQWLSERVLPGRDTLAVAGTHGKTTTTTILTYLLQAAGRAPGFLIGGVAEDFGVSARLGGGPPAEASSDAARPLFVVEADEYDTAFFDKRSKFVHYRPLVAILNNLEFDHADIFPDVAAIQRQFHHLVRTVPRRGRLVVNGEDPRLAEVLSMGCWTPVERFGLEGDDLDWTARLLAADGSAFTVVHRGQVLGDVHWPLLGRHNVMNALASLAACAAVGVDVARLLPTLSGFRSVKRRMEHLGEARGITVYDDFAHHPTAIRTTLEGLRARVGGARIVVAMEPRSNSMRLGAHAQALAPSLDGADAVVFLHRPELAWDAARVVAQVRGDAVAAADVDALVEALVQRTREGDHVVFMSNGGFDGAPRRFLARLRGD</sequence>
<dbReference type="Gene3D" id="3.40.50.720">
    <property type="entry name" value="NAD(P)-binding Rossmann-like Domain"/>
    <property type="match status" value="1"/>
</dbReference>
<dbReference type="Gene3D" id="3.40.1190.10">
    <property type="entry name" value="Mur-like, catalytic domain"/>
    <property type="match status" value="1"/>
</dbReference>
<keyword evidence="1 9" id="KW-0436">Ligase</keyword>
<dbReference type="GO" id="GO:0009252">
    <property type="term" value="P:peptidoglycan biosynthetic process"/>
    <property type="evidence" value="ECO:0007669"/>
    <property type="project" value="UniProtKB-UniRule"/>
</dbReference>
<dbReference type="InterPro" id="IPR036615">
    <property type="entry name" value="Mur_ligase_C_dom_sf"/>
</dbReference>
<keyword evidence="8 9" id="KW-0961">Cell wall biogenesis/degradation</keyword>
<evidence type="ECO:0000256" key="9">
    <source>
        <dbReference type="HAMAP-Rule" id="MF_02020"/>
    </source>
</evidence>
<name>A0A7W3Y765_9GAMM</name>
<dbReference type="GO" id="GO:0009254">
    <property type="term" value="P:peptidoglycan turnover"/>
    <property type="evidence" value="ECO:0007669"/>
    <property type="project" value="UniProtKB-UniRule"/>
</dbReference>
<dbReference type="Pfam" id="PF08245">
    <property type="entry name" value="Mur_ligase_M"/>
    <property type="match status" value="1"/>
</dbReference>
<dbReference type="EC" id="6.3.2.45" evidence="9"/>
<feature type="domain" description="Mur ligase C-terminal" evidence="11">
    <location>
        <begin position="327"/>
        <end position="449"/>
    </location>
</feature>
<comment type="catalytic activity">
    <reaction evidence="9">
        <text>UDP-N-acetyl-alpha-D-muramate + L-alanyl-gamma-D-glutamyl-meso-2,6-diaminopimelate + ATP = UDP-N-acetyl-alpha-D-muramoyl-L-alanyl-gamma-D-glutamyl-meso-2,6-diaminopimelate + ADP + phosphate + H(+)</text>
        <dbReference type="Rhea" id="RHEA:29563"/>
        <dbReference type="ChEBI" id="CHEBI:15378"/>
        <dbReference type="ChEBI" id="CHEBI:30616"/>
        <dbReference type="ChEBI" id="CHEBI:43474"/>
        <dbReference type="ChEBI" id="CHEBI:61401"/>
        <dbReference type="ChEBI" id="CHEBI:70757"/>
        <dbReference type="ChEBI" id="CHEBI:83905"/>
        <dbReference type="ChEBI" id="CHEBI:456216"/>
        <dbReference type="EC" id="6.3.2.45"/>
    </reaction>
</comment>
<evidence type="ECO:0000256" key="3">
    <source>
        <dbReference type="ARBA" id="ARBA00022741"/>
    </source>
</evidence>
<dbReference type="InterPro" id="IPR004101">
    <property type="entry name" value="Mur_ligase_C"/>
</dbReference>
<keyword evidence="2 9" id="KW-0132">Cell division</keyword>
<reference evidence="13 14" key="1">
    <citation type="submission" date="2020-08" db="EMBL/GenBank/DDBJ databases">
        <authorList>
            <person name="Xu S."/>
            <person name="Li A."/>
        </authorList>
    </citation>
    <scope>NUCLEOTIDE SEQUENCE [LARGE SCALE GENOMIC DNA]</scope>
    <source>
        <strain evidence="13 14">119BY6-57</strain>
    </source>
</reference>
<dbReference type="GO" id="GO:0008360">
    <property type="term" value="P:regulation of cell shape"/>
    <property type="evidence" value="ECO:0007669"/>
    <property type="project" value="UniProtKB-KW"/>
</dbReference>
<evidence type="ECO:0000256" key="2">
    <source>
        <dbReference type="ARBA" id="ARBA00022618"/>
    </source>
</evidence>
<dbReference type="Pfam" id="PF02875">
    <property type="entry name" value="Mur_ligase_C"/>
    <property type="match status" value="1"/>
</dbReference>
<feature type="binding site" evidence="9">
    <location>
        <begin position="110"/>
        <end position="116"/>
    </location>
    <ligand>
        <name>ATP</name>
        <dbReference type="ChEBI" id="CHEBI:30616"/>
    </ligand>
</feature>
<evidence type="ECO:0000256" key="1">
    <source>
        <dbReference type="ARBA" id="ARBA00022598"/>
    </source>
</evidence>
<dbReference type="SUPFAM" id="SSF53244">
    <property type="entry name" value="MurD-like peptide ligases, peptide-binding domain"/>
    <property type="match status" value="1"/>
</dbReference>
<keyword evidence="4 9" id="KW-0067">ATP-binding</keyword>
<organism evidence="13 14">
    <name type="scientific">Marilutibacter spongiae</name>
    <dbReference type="NCBI Taxonomy" id="2025720"/>
    <lineage>
        <taxon>Bacteria</taxon>
        <taxon>Pseudomonadati</taxon>
        <taxon>Pseudomonadota</taxon>
        <taxon>Gammaproteobacteria</taxon>
        <taxon>Lysobacterales</taxon>
        <taxon>Lysobacteraceae</taxon>
        <taxon>Marilutibacter</taxon>
    </lineage>
</organism>
<evidence type="ECO:0000259" key="10">
    <source>
        <dbReference type="Pfam" id="PF01225"/>
    </source>
</evidence>
<dbReference type="NCBIfam" id="TIGR01081">
    <property type="entry name" value="mpl"/>
    <property type="match status" value="1"/>
</dbReference>
<dbReference type="Pfam" id="PF01225">
    <property type="entry name" value="Mur_ligase"/>
    <property type="match status" value="1"/>
</dbReference>
<evidence type="ECO:0000256" key="6">
    <source>
        <dbReference type="ARBA" id="ARBA00022984"/>
    </source>
</evidence>
<accession>A0A7W3Y765</accession>
<dbReference type="InterPro" id="IPR050061">
    <property type="entry name" value="MurCDEF_pg_biosynth"/>
</dbReference>
<dbReference type="InterPro" id="IPR036565">
    <property type="entry name" value="Mur-like_cat_sf"/>
</dbReference>
<evidence type="ECO:0000256" key="8">
    <source>
        <dbReference type="ARBA" id="ARBA00023316"/>
    </source>
</evidence>
<dbReference type="RefSeq" id="WP_182688427.1">
    <property type="nucleotide sequence ID" value="NZ_JACHTF010000017.1"/>
</dbReference>
<comment type="caution">
    <text evidence="13">The sequence shown here is derived from an EMBL/GenBank/DDBJ whole genome shotgun (WGS) entry which is preliminary data.</text>
</comment>
<keyword evidence="7 9" id="KW-0131">Cell cycle</keyword>
<dbReference type="AlphaFoldDB" id="A0A7W3Y765"/>
<keyword evidence="6 9" id="KW-0573">Peptidoglycan synthesis</keyword>
<dbReference type="InterPro" id="IPR005757">
    <property type="entry name" value="Mpl"/>
</dbReference>
<dbReference type="SUPFAM" id="SSF51984">
    <property type="entry name" value="MurCD N-terminal domain"/>
    <property type="match status" value="1"/>
</dbReference>
<dbReference type="InterPro" id="IPR013221">
    <property type="entry name" value="Mur_ligase_cen"/>
</dbReference>
<evidence type="ECO:0000256" key="5">
    <source>
        <dbReference type="ARBA" id="ARBA00022960"/>
    </source>
</evidence>
<dbReference type="HAMAP" id="MF_02020">
    <property type="entry name" value="Mpl"/>
    <property type="match status" value="1"/>
</dbReference>
<evidence type="ECO:0000259" key="11">
    <source>
        <dbReference type="Pfam" id="PF02875"/>
    </source>
</evidence>
<comment type="function">
    <text evidence="9">Reutilizes the intact tripeptide L-alanyl-gamma-D-glutamyl-meso-diaminopimelate by linking it to UDP-N-acetylmuramate.</text>
</comment>
<proteinExistence type="inferred from homology"/>
<dbReference type="EMBL" id="JACHTF010000017">
    <property type="protein sequence ID" value="MBB1061651.1"/>
    <property type="molecule type" value="Genomic_DNA"/>
</dbReference>
<comment type="cofactor">
    <cofactor evidence="9">
        <name>Mg(2+)</name>
        <dbReference type="ChEBI" id="CHEBI:18420"/>
    </cofactor>
</comment>
<protein>
    <recommendedName>
        <fullName evidence="9">UDP-N-acetylmuramate--L-alanyl-gamma-D-glutamyl-meso-2,6-diaminoheptandioate ligase</fullName>
        <ecNumber evidence="9">6.3.2.45</ecNumber>
    </recommendedName>
    <alternativeName>
        <fullName evidence="9">Murein peptide ligase</fullName>
    </alternativeName>
    <alternativeName>
        <fullName evidence="9">UDP-N-acetylmuramate:L-alanyl-gamma-D-glutamyl-meso-diaminopimelate ligase</fullName>
    </alternativeName>
</protein>
<feature type="domain" description="Mur ligase central" evidence="12">
    <location>
        <begin position="108"/>
        <end position="305"/>
    </location>
</feature>